<gene>
    <name evidence="3" type="ORF">EYM_04595</name>
</gene>
<dbReference type="Pfam" id="PF02517">
    <property type="entry name" value="Rce1-like"/>
    <property type="match status" value="1"/>
</dbReference>
<dbReference type="GeneID" id="30680309"/>
<name>A0A0U3FN30_9CREN</name>
<dbReference type="EMBL" id="CP006867">
    <property type="protein sequence ID" value="ALU11775.1"/>
    <property type="molecule type" value="Genomic_DNA"/>
</dbReference>
<proteinExistence type="predicted"/>
<dbReference type="InterPro" id="IPR042150">
    <property type="entry name" value="MmRce1-like"/>
</dbReference>
<feature type="transmembrane region" description="Helical" evidence="1">
    <location>
        <begin position="180"/>
        <end position="199"/>
    </location>
</feature>
<dbReference type="GO" id="GO:0080120">
    <property type="term" value="P:CAAX-box protein maturation"/>
    <property type="evidence" value="ECO:0007669"/>
    <property type="project" value="UniProtKB-ARBA"/>
</dbReference>
<dbReference type="AlphaFoldDB" id="A0A0U3FN30"/>
<organism evidence="3 4">
    <name type="scientific">Ignicoccus islandicus DSM 13165</name>
    <dbReference type="NCBI Taxonomy" id="940295"/>
    <lineage>
        <taxon>Archaea</taxon>
        <taxon>Thermoproteota</taxon>
        <taxon>Thermoprotei</taxon>
        <taxon>Desulfurococcales</taxon>
        <taxon>Desulfurococcaceae</taxon>
        <taxon>Ignicoccus</taxon>
    </lineage>
</organism>
<keyword evidence="1" id="KW-0812">Transmembrane</keyword>
<feature type="transmembrane region" description="Helical" evidence="1">
    <location>
        <begin position="7"/>
        <end position="25"/>
    </location>
</feature>
<dbReference type="InterPro" id="IPR003675">
    <property type="entry name" value="Rce1/LyrA-like_dom"/>
</dbReference>
<feature type="transmembrane region" description="Helical" evidence="1">
    <location>
        <begin position="114"/>
        <end position="132"/>
    </location>
</feature>
<evidence type="ECO:0000313" key="3">
    <source>
        <dbReference type="EMBL" id="ALU11775.1"/>
    </source>
</evidence>
<dbReference type="GO" id="GO:0004175">
    <property type="term" value="F:endopeptidase activity"/>
    <property type="evidence" value="ECO:0007669"/>
    <property type="project" value="UniProtKB-ARBA"/>
</dbReference>
<protein>
    <submittedName>
        <fullName evidence="3">Abortive phage infection protein</fullName>
    </submittedName>
</protein>
<feature type="transmembrane region" description="Helical" evidence="1">
    <location>
        <begin position="68"/>
        <end position="94"/>
    </location>
</feature>
<feature type="transmembrane region" description="Helical" evidence="1">
    <location>
        <begin position="37"/>
        <end position="56"/>
    </location>
</feature>
<accession>A0A0U3FN30</accession>
<keyword evidence="1" id="KW-0472">Membrane</keyword>
<sequence length="270" mass="29946">MNQLYRYLFYLFAFSIVEYIALLYLSDPTSFKLLATAYMWTPAISAILAMHGVKWIRPLLLRKNVRYLATSLAISIALPLFHLALTYLVFSAYWIEPTTALFILKGKSVSLPQLLLLGIIAGMSANAIVALGEEIGWRGFMYRELKDIGRTKAAIIIGVTWALWHWPLIAYGYNFPDSKLLGLLPFAVTLIPLTYLMLLITELGGIVPNAVLHGVINAILPLEYVALTSVPDVLRPPAGLGGAIPWFVAIVLVKAFSRLSSRASPLQRVQ</sequence>
<feature type="transmembrane region" description="Helical" evidence="1">
    <location>
        <begin position="206"/>
        <end position="226"/>
    </location>
</feature>
<reference evidence="3 4" key="1">
    <citation type="submission" date="2013-11" db="EMBL/GenBank/DDBJ databases">
        <title>Comparative genomics of Ignicoccus.</title>
        <authorList>
            <person name="Podar M."/>
        </authorList>
    </citation>
    <scope>NUCLEOTIDE SEQUENCE [LARGE SCALE GENOMIC DNA]</scope>
    <source>
        <strain evidence="3 4">DSM 13165</strain>
    </source>
</reference>
<dbReference type="RefSeq" id="WP_075049860.1">
    <property type="nucleotide sequence ID" value="NZ_CP006867.1"/>
</dbReference>
<dbReference type="OrthoDB" id="28575at2157"/>
<dbReference type="KEGG" id="iis:EYM_04595"/>
<dbReference type="PANTHER" id="PTHR35797">
    <property type="entry name" value="PROTEASE-RELATED"/>
    <property type="match status" value="1"/>
</dbReference>
<dbReference type="PANTHER" id="PTHR35797:SF1">
    <property type="entry name" value="PROTEASE"/>
    <property type="match status" value="1"/>
</dbReference>
<feature type="transmembrane region" description="Helical" evidence="1">
    <location>
        <begin position="153"/>
        <end position="174"/>
    </location>
</feature>
<evidence type="ECO:0000259" key="2">
    <source>
        <dbReference type="Pfam" id="PF02517"/>
    </source>
</evidence>
<dbReference type="STRING" id="940295.EYM_04595"/>
<keyword evidence="1" id="KW-1133">Transmembrane helix</keyword>
<keyword evidence="4" id="KW-1185">Reference proteome</keyword>
<dbReference type="Proteomes" id="UP000060778">
    <property type="component" value="Chromosome"/>
</dbReference>
<feature type="transmembrane region" description="Helical" evidence="1">
    <location>
        <begin position="238"/>
        <end position="256"/>
    </location>
</feature>
<evidence type="ECO:0000256" key="1">
    <source>
        <dbReference type="SAM" id="Phobius"/>
    </source>
</evidence>
<feature type="domain" description="CAAX prenyl protease 2/Lysostaphin resistance protein A-like" evidence="2">
    <location>
        <begin position="121"/>
        <end position="219"/>
    </location>
</feature>
<evidence type="ECO:0000313" key="4">
    <source>
        <dbReference type="Proteomes" id="UP000060778"/>
    </source>
</evidence>